<keyword evidence="1" id="KW-0472">Membrane</keyword>
<keyword evidence="1" id="KW-1133">Transmembrane helix</keyword>
<evidence type="ECO:0000256" key="1">
    <source>
        <dbReference type="SAM" id="Phobius"/>
    </source>
</evidence>
<dbReference type="EMBL" id="FOZN01000004">
    <property type="protein sequence ID" value="SFS18780.1"/>
    <property type="molecule type" value="Genomic_DNA"/>
</dbReference>
<feature type="transmembrane region" description="Helical" evidence="1">
    <location>
        <begin position="105"/>
        <end position="127"/>
    </location>
</feature>
<comment type="caution">
    <text evidence="2">The sequence shown here is derived from an EMBL/GenBank/DDBJ whole genome shotgun (WGS) entry which is preliminary data.</text>
</comment>
<proteinExistence type="predicted"/>
<keyword evidence="3" id="KW-1185">Reference proteome</keyword>
<protein>
    <submittedName>
        <fullName evidence="2">Uncharacterized protein</fullName>
    </submittedName>
</protein>
<name>A0AA94L0P8_9MICO</name>
<keyword evidence="1" id="KW-0812">Transmembrane</keyword>
<gene>
    <name evidence="2" type="ORF">SAMN04487783_2735</name>
</gene>
<evidence type="ECO:0000313" key="2">
    <source>
        <dbReference type="EMBL" id="SFS18780.1"/>
    </source>
</evidence>
<organism evidence="2 3">
    <name type="scientific">Agrococcus baldri</name>
    <dbReference type="NCBI Taxonomy" id="153730"/>
    <lineage>
        <taxon>Bacteria</taxon>
        <taxon>Bacillati</taxon>
        <taxon>Actinomycetota</taxon>
        <taxon>Actinomycetes</taxon>
        <taxon>Micrococcales</taxon>
        <taxon>Microbacteriaceae</taxon>
        <taxon>Agrococcus</taxon>
    </lineage>
</organism>
<dbReference type="RefSeq" id="WP_092919634.1">
    <property type="nucleotide sequence ID" value="NZ_FOZN01000004.1"/>
</dbReference>
<feature type="transmembrane region" description="Helical" evidence="1">
    <location>
        <begin position="12"/>
        <end position="31"/>
    </location>
</feature>
<evidence type="ECO:0000313" key="3">
    <source>
        <dbReference type="Proteomes" id="UP000198506"/>
    </source>
</evidence>
<accession>A0AA94L0P8</accession>
<dbReference type="AlphaFoldDB" id="A0AA94L0P8"/>
<dbReference type="Proteomes" id="UP000198506">
    <property type="component" value="Unassembled WGS sequence"/>
</dbReference>
<reference evidence="2 3" key="1">
    <citation type="submission" date="2016-10" db="EMBL/GenBank/DDBJ databases">
        <authorList>
            <person name="Varghese N."/>
            <person name="Submissions S."/>
        </authorList>
    </citation>
    <scope>NUCLEOTIDE SEQUENCE [LARGE SCALE GENOMIC DNA]</scope>
    <source>
        <strain evidence="2 3">IAM 15147</strain>
    </source>
</reference>
<sequence>MQLYSRRPGQATWQAIGDLVAIGTVVVAVWISQQVRGAIASLGGFGTRVEDAGTGFSTTLMDAGEALAQVPLVGEGIAQPFVDASGSADDLAAAGTALRGAIETLAATVGTALWLLPALLVVLIWCIPRLRFALRAGASRRLAATHEGRELLALRALVGQPASRLLASVQDPVAAFRRGDEAALRALAALELRSSGVAPPRARAEGTTSSA</sequence>